<dbReference type="Proteomes" id="UP000186817">
    <property type="component" value="Unassembled WGS sequence"/>
</dbReference>
<dbReference type="Gene3D" id="3.30.420.10">
    <property type="entry name" value="Ribonuclease H-like superfamily/Ribonuclease H"/>
    <property type="match status" value="1"/>
</dbReference>
<dbReference type="InterPro" id="IPR012337">
    <property type="entry name" value="RNaseH-like_sf"/>
</dbReference>
<accession>A0A1Q9E8J6</accession>
<comment type="caution">
    <text evidence="2">The sequence shown here is derived from an EMBL/GenBank/DDBJ whole genome shotgun (WGS) entry which is preliminary data.</text>
</comment>
<dbReference type="SUPFAM" id="SSF53098">
    <property type="entry name" value="Ribonuclease H-like"/>
    <property type="match status" value="1"/>
</dbReference>
<evidence type="ECO:0000313" key="3">
    <source>
        <dbReference type="Proteomes" id="UP000186817"/>
    </source>
</evidence>
<sequence>MWFCHFPSAEAMARSQGPDELPPASRRPHLISPETLTSQVGISFPEVPWADQGSPRVPNFDVVPRVETGHPVGPASVPDHDWLGVYVYTPHYAPVAIAVSVPRHASMQDVFDVLLQKAPGVPPGLMTCLEPIQPQRFDGYLHVIRYPSCIKGVHDGYAAIIADLSRVGGSFFATILPRNISYPDLIEFITPLSSEDEAPFRVFVGARSRPWPTEALVTLRDGDVITVTRHAHFSPTNTGSTQLADRSAWGNMEHFFSVELHSCIGVLYGSKRWCIAEHFHYGETIIDHVVRCLRLDVGRIATCTFYTPDLDIQGSHCPKLVAVQDIRPIHDTPATRARQDIFILCDLRPLGLKPAFVYSNVTTIHVPSLLSDLGVDLPSAFQVGIHGGYHFGDHVSVDYSCTLLFFVKEASGESSSDASPPARLASPVDVEDPAYSAPASEDFDAPPRASSGSIPPWVDPSVPLGHSWNSVDEFSTSVWQEFPTEEDHLNAPPGPFRSAASFGSLVRHARPLDSSEWIDHSFDDTGGTVYDSASPPELQSASMIDPPHLPAQLEDNADAVVSHGESSANHRLRAFNTYIYVPDTLPELVNASAFMPCSIDTALAAVAGARERDAVQLFPRVILASPQPDREFLVAVALPSWLQERPIVLLDCRRVNRTMFAKLLHGSLNRESLLRAAGLSCRSTWDVFVHGLLQPLGHGQRITLVSGMLITIVPCGCGAPATDAAEALLTAGDSWDLDAVVTAPGGSPGQHFWLLTDGMPAVFEVRPGRRPTFKNDIAEHLRVQDHALTLIGVSPRIVNTFLDGIWTSGVLVATTQFQRIPCPPARRRDNRLAVVLDARDILCGLSWLTSSGPFLPTTDVTDRFIDLCPREHCVTVFGADTVTHLAERCFAVKDGTVLVVQFTEDLLEGLTPDSPPHSGGEDDEARDDSHPGEGPRTRGHRNVPPPPRNRSRTPARSTPAAVDRAIDASRPAASEEDEHTVDSDNTHPWSVKWSKGKKEDAFAEGGLSPTPDAPGTIKVVSGNTYISSSGRQRQPWLHMQRPDLPAREATVSSLSCREEHALHPPSLGTKCLSVGEGIGATWSAAQKDTALSKGKRQATFVALTAMCEGDLHVSTRNVRNFIAEVSDVWFARLVQPDGMLLTIICRLLQEPTSHSATVGASWAAARTATLGLGFTWPMTGQRFILPEPLLDEGADTSDTEGSVTVPAVFVLLMPGYVAETLLLHILIPQPVDTILELVDTCRAQEMREWFPTLIPAAPQPDPRAAYILAVPEWITDQVLICIDLVPLDGRVFAAYTPSLTDKHSLLNLAGISGAAQVDLHVPGHETAVDFGVDIFVSHGMSITIAPPEAPIGPSVLLAEMLRTHLAWDERFSHDMRHHGDRFCLVADGFFRDFLLQPSRAMYYLHDIAVIFGLSTHRAGWMPRMSDNDTDPAVLQVVIVSFQPALHDLHLTVPAEAKTSAMGISTAQGLCALSGSWTASLFAKHITALRSSCKPGELLCYTDGSFTPGCRASPALCGWACVFIDPYACQISVMAGPCDPAILASDLLSAYTGECSGLMAAALASLVSFRWRVVHFLSDCTSALAVASGTAAYTLGGIAQACRNAFGLRCAVGHGRDTFAYVPGHSGCFGNELADTLSKFGARQTSPGHGIFLTEAQVQLWLCKGGRLLQWAGVVLRRLAGDATLPPINSEALHDILREFEILVPSTWEHVHRGPHHTYAQKRGNRMCRPDFIGVPPHWVDAHSVSVLAPDINAGHGCQDHTAALFSTSARCAAFRPRHAMSGRRYKACELVGECASKLEKAIAGFPEPQWEVSSHAHAAALVSHVQRALHTAIPKKQSRPYRSYLQDDTWALQQRVAATRRSLHRLQHHLRTNSLAMCFGAWRHGSDPRTSTVTRWTRRADIAAAAHISSLRTLGAQLKKACRRDRDAYVSSLADQLAQSPASELFQSLHSLLGHRRRKKYQVDPLPAVTDREGNLCRDADSAMSRWREHFGGMEGGQETSFSGLMSKWAMRIQASADDCPWPMPSDLSVVPTEADLQRLLVSAKAGKSPGMDGIPVEVGKLFATALAPHLHRLALKTALRGAEPCGFKSGQAIWFYKGKGSHTSCSSYRAILLLPVWAKIVHQSLRPPMKAHFEQQAPSFQIGGRARCTAVFGCHLVRSACRVAVAMGCSHFTLFADIASAYYCVIQQLVAQRAGRDSALSLADNEMPMPPNVCEETLRSHLEQPTALSAGGASPWLEALTDSFQSDNFFLLRGDSTAVMTSRGSRPGSSWADLIFAALVQRILVRRNQLRDAQTAVSKPLCLPFDGEKSLNPCPADAPNIDISEVVWADDLAVPRITETAHAAKAVGVEAGVLTDAFKEFGFSLTFGPYKTAGLLTLRGAGSRKARQSVFGPGGLGGSVPVLLEFQNTARLPLVDVYRHLGCQQAPAGSLKQEIQYRVSQARATFAEGRRKVYKNPKISVRRKGHILGSTVIPKLVYGAGAWGPLNSGETRTFSGALWSFYRPLLGIGRCDAQNWDASTCFALLGLPSPSTLLRTQRLLYLGQMLRAGPDELWAVLRADRPHALLLQADIRWLHSWTHHTTELPNPDLEWSAWVSFVQKAYGKYKGAVKRARMLDIHRHAVVAALSGLHRALVLVCGTVEGHAQEEPPVLKEVCIPCRRAFSDRLSWAGHAARKHGYRSHAYLCAQGTLCLSCGRQFSSAGRLRRHLYARPKCVQDWGSFTPAQTSDSPLDIHALAPPVRIRGSLEPAASAGIRVDVACGLLGDLAGCDPADETEAWNLVTSYVEPIDTLRQTVREWAASDAGDEVRQATAENLLLLLDVELLAEHVQPRSQTRAFPQDTLPVWSTPGQAPFVLSGSPCALQLAPPPPVYLDFSGLTSVRLRDALAYSTWLEGACVVIARALEACRVSPIAIPCTNLRAALGPATDWLAAAGFEIDDCGLFSPRD</sequence>
<evidence type="ECO:0000256" key="1">
    <source>
        <dbReference type="SAM" id="MobiDB-lite"/>
    </source>
</evidence>
<feature type="region of interest" description="Disordered" evidence="1">
    <location>
        <begin position="433"/>
        <end position="456"/>
    </location>
</feature>
<organism evidence="2 3">
    <name type="scientific">Symbiodinium microadriaticum</name>
    <name type="common">Dinoflagellate</name>
    <name type="synonym">Zooxanthella microadriatica</name>
    <dbReference type="NCBI Taxonomy" id="2951"/>
    <lineage>
        <taxon>Eukaryota</taxon>
        <taxon>Sar</taxon>
        <taxon>Alveolata</taxon>
        <taxon>Dinophyceae</taxon>
        <taxon>Suessiales</taxon>
        <taxon>Symbiodiniaceae</taxon>
        <taxon>Symbiodinium</taxon>
    </lineage>
</organism>
<reference evidence="2 3" key="1">
    <citation type="submission" date="2016-02" db="EMBL/GenBank/DDBJ databases">
        <title>Genome analysis of coral dinoflagellate symbionts highlights evolutionary adaptations to a symbiotic lifestyle.</title>
        <authorList>
            <person name="Aranda M."/>
            <person name="Li Y."/>
            <person name="Liew Y.J."/>
            <person name="Baumgarten S."/>
            <person name="Simakov O."/>
            <person name="Wilson M."/>
            <person name="Piel J."/>
            <person name="Ashoor H."/>
            <person name="Bougouffa S."/>
            <person name="Bajic V.B."/>
            <person name="Ryu T."/>
            <person name="Ravasi T."/>
            <person name="Bayer T."/>
            <person name="Micklem G."/>
            <person name="Kim H."/>
            <person name="Bhak J."/>
            <person name="Lajeunesse T.C."/>
            <person name="Voolstra C.R."/>
        </authorList>
    </citation>
    <scope>NUCLEOTIDE SEQUENCE [LARGE SCALE GENOMIC DNA]</scope>
    <source>
        <strain evidence="2 3">CCMP2467</strain>
    </source>
</reference>
<keyword evidence="3" id="KW-1185">Reference proteome</keyword>
<dbReference type="InterPro" id="IPR036397">
    <property type="entry name" value="RNaseH_sf"/>
</dbReference>
<gene>
    <name evidence="2" type="ORF">AK812_SmicGene13261</name>
</gene>
<feature type="compositionally biased region" description="Basic and acidic residues" evidence="1">
    <location>
        <begin position="927"/>
        <end position="936"/>
    </location>
</feature>
<dbReference type="PANTHER" id="PTHR19446">
    <property type="entry name" value="REVERSE TRANSCRIPTASES"/>
    <property type="match status" value="1"/>
</dbReference>
<dbReference type="OrthoDB" id="414666at2759"/>
<dbReference type="EMBL" id="LSRX01000228">
    <property type="protein sequence ID" value="OLQ03743.1"/>
    <property type="molecule type" value="Genomic_DNA"/>
</dbReference>
<dbReference type="GO" id="GO:0003676">
    <property type="term" value="F:nucleic acid binding"/>
    <property type="evidence" value="ECO:0007669"/>
    <property type="project" value="InterPro"/>
</dbReference>
<protein>
    <submittedName>
        <fullName evidence="2">Uncharacterized protein</fullName>
    </submittedName>
</protein>
<proteinExistence type="predicted"/>
<name>A0A1Q9E8J6_SYMMI</name>
<feature type="region of interest" description="Disordered" evidence="1">
    <location>
        <begin position="908"/>
        <end position="991"/>
    </location>
</feature>
<evidence type="ECO:0000313" key="2">
    <source>
        <dbReference type="EMBL" id="OLQ03743.1"/>
    </source>
</evidence>